<accession>A0A0M9DCZ7</accession>
<evidence type="ECO:0000313" key="2">
    <source>
        <dbReference type="EMBL" id="KOY76274.1"/>
    </source>
</evidence>
<evidence type="ECO:0000259" key="1">
    <source>
        <dbReference type="Pfam" id="PF14493"/>
    </source>
</evidence>
<dbReference type="EMBL" id="JXCY01000006">
    <property type="protein sequence ID" value="KOY76274.1"/>
    <property type="molecule type" value="Genomic_DNA"/>
</dbReference>
<organism evidence="2 3">
    <name type="scientific">Apilactobacillus kunkeei</name>
    <dbReference type="NCBI Taxonomy" id="148814"/>
    <lineage>
        <taxon>Bacteria</taxon>
        <taxon>Bacillati</taxon>
        <taxon>Bacillota</taxon>
        <taxon>Bacilli</taxon>
        <taxon>Lactobacillales</taxon>
        <taxon>Lactobacillaceae</taxon>
        <taxon>Apilactobacillus</taxon>
    </lineage>
</organism>
<sequence>MNKDLLLLLLSSTQPRRIKLIQNLLNGKRTVSTLFWAMRYGILQYSAILKTYDLNSINGAIKKLIVDGLAKQVDEFQYQLTTKGQIKKDSVKESFYILQNTSYQYDYDVNEFKARILLAIQSVSEYSYQNKNYYPVKTDMKSAMIVKRWFIQNKAEIVSRLEDYLSKYLSQVDEKTANIIAQQMIGHDVYGMTNGQLADSMGVSNVEAFFMEYDGWVDFINYIINDDDQLLFPLINDVRTLKMNHHAIQTYKQFVGGNTLDQIANNLNVKISTIREHLLEMAIWLPESKFPYAKIVSSEDEITLRQAFDNQPIDNWQFRQISESTDINFFEFRIYQILRSKQDVK</sequence>
<dbReference type="PATRIC" id="fig|148814.8.peg.772"/>
<proteinExistence type="predicted"/>
<evidence type="ECO:0000313" key="3">
    <source>
        <dbReference type="Proteomes" id="UP000037778"/>
    </source>
</evidence>
<dbReference type="Pfam" id="PF14493">
    <property type="entry name" value="HTH_40"/>
    <property type="match status" value="1"/>
</dbReference>
<name>A0A0M9DCZ7_9LACO</name>
<dbReference type="InterPro" id="IPR029491">
    <property type="entry name" value="Helicase_HTH"/>
</dbReference>
<dbReference type="AlphaFoldDB" id="A0A0M9DCZ7"/>
<reference evidence="2 3" key="1">
    <citation type="journal article" date="2015" name="Genome Biol. Evol.">
        <title>Functionally Structured Genomes in Lactobacillus kunkeei Colonizing the Honey Crop and Food Products of Honeybees and Stingless Bees.</title>
        <authorList>
            <person name="Tamarit D."/>
            <person name="Ellegaard K.M."/>
            <person name="Wikander J."/>
            <person name="Olofsson T."/>
            <person name="Vasquez A."/>
            <person name="Andersson S.G."/>
        </authorList>
    </citation>
    <scope>NUCLEOTIDE SEQUENCE [LARGE SCALE GENOMIC DNA]</scope>
    <source>
        <strain evidence="2 3">LAko</strain>
    </source>
</reference>
<gene>
    <name evidence="2" type="ORF">RZ71_07240</name>
</gene>
<protein>
    <recommendedName>
        <fullName evidence="1">Helicase Helix-turn-helix domain-containing protein</fullName>
    </recommendedName>
</protein>
<comment type="caution">
    <text evidence="2">The sequence shown here is derived from an EMBL/GenBank/DDBJ whole genome shotgun (WGS) entry which is preliminary data.</text>
</comment>
<keyword evidence="3" id="KW-1185">Reference proteome</keyword>
<dbReference type="Proteomes" id="UP000037778">
    <property type="component" value="Unassembled WGS sequence"/>
</dbReference>
<feature type="domain" description="Helicase Helix-turn-helix" evidence="1">
    <location>
        <begin position="249"/>
        <end position="335"/>
    </location>
</feature>